<sequence length="413" mass="47100">MISVTSWIRHKHSFTSFNVNISQIMDGRDRTFHLLQVFLCFFVFASTEETKQNCSQVQCPGPLIYYNDVGCTPVYKNEGDCCAYKYNCDHLYARSPNKCYIKDRSYEIGEFASQEDIKFCDKACVCVSGKNSTRFWCFDISYEYDPHFDVSCYLKRNIHECGPGIPTCPKNDSEIPQCIVDRYRYRDGQSFKPIKEPWKWCVCQEGYKGDNIEPFCITTGIRCGIEYYENIDIANKNAPIYRPYGNSAISCTNYWRRQNANDTVISNAIGPTAPDENSSGEEDLICKFGNLTMNIGDELSQNIYNYPNCARCVCEVPPTPTCKIDYYNYLSEPALRNCFYFNDTVISNPNNSASPAENHSGETDPTCKFGDLTMNIGDQLSPSTDYDSPRVNCTCEVPPTPTCKLLNSSFVFW</sequence>
<dbReference type="KEGG" id="ccin:107271896"/>
<evidence type="ECO:0000313" key="1">
    <source>
        <dbReference type="Proteomes" id="UP000694920"/>
    </source>
</evidence>
<proteinExistence type="predicted"/>
<reference evidence="2" key="1">
    <citation type="submission" date="2025-08" db="UniProtKB">
        <authorList>
            <consortium name="RefSeq"/>
        </authorList>
    </citation>
    <scope>IDENTIFICATION</scope>
</reference>
<keyword evidence="1" id="KW-1185">Reference proteome</keyword>
<dbReference type="GeneID" id="107271896"/>
<dbReference type="RefSeq" id="XP_015603938.2">
    <property type="nucleotide sequence ID" value="XM_015748452.2"/>
</dbReference>
<evidence type="ECO:0000313" key="2">
    <source>
        <dbReference type="RefSeq" id="XP_015603938.2"/>
    </source>
</evidence>
<organism evidence="1 2">
    <name type="scientific">Cephus cinctus</name>
    <name type="common">Wheat stem sawfly</name>
    <dbReference type="NCBI Taxonomy" id="211228"/>
    <lineage>
        <taxon>Eukaryota</taxon>
        <taxon>Metazoa</taxon>
        <taxon>Ecdysozoa</taxon>
        <taxon>Arthropoda</taxon>
        <taxon>Hexapoda</taxon>
        <taxon>Insecta</taxon>
        <taxon>Pterygota</taxon>
        <taxon>Neoptera</taxon>
        <taxon>Endopterygota</taxon>
        <taxon>Hymenoptera</taxon>
        <taxon>Cephoidea</taxon>
        <taxon>Cephidae</taxon>
        <taxon>Cephus</taxon>
    </lineage>
</organism>
<accession>A0AAJ7FQZ5</accession>
<name>A0AAJ7FQZ5_CEPCN</name>
<gene>
    <name evidence="2" type="primary">LOC107271896</name>
</gene>
<dbReference type="Proteomes" id="UP000694920">
    <property type="component" value="Unplaced"/>
</dbReference>
<dbReference type="AlphaFoldDB" id="A0AAJ7FQZ5"/>
<protein>
    <submittedName>
        <fullName evidence="2">Uncharacterized protein LOC107271896</fullName>
    </submittedName>
</protein>